<dbReference type="PANTHER" id="PTHR44591:SF3">
    <property type="entry name" value="RESPONSE REGULATORY DOMAIN-CONTAINING PROTEIN"/>
    <property type="match status" value="1"/>
</dbReference>
<dbReference type="RefSeq" id="WP_092692176.1">
    <property type="nucleotide sequence ID" value="NZ_FNBK01000008.1"/>
</dbReference>
<dbReference type="Pfam" id="PF00072">
    <property type="entry name" value="Response_reg"/>
    <property type="match status" value="1"/>
</dbReference>
<keyword evidence="1 2" id="KW-0597">Phosphoprotein</keyword>
<feature type="modified residue" description="4-aspartylphosphate" evidence="2">
    <location>
        <position position="54"/>
    </location>
</feature>
<dbReference type="Pfam" id="PF08663">
    <property type="entry name" value="HalX"/>
    <property type="match status" value="1"/>
</dbReference>
<dbReference type="InterPro" id="IPR050595">
    <property type="entry name" value="Bact_response_regulator"/>
</dbReference>
<evidence type="ECO:0000313" key="6">
    <source>
        <dbReference type="Proteomes" id="UP000199076"/>
    </source>
</evidence>
<evidence type="ECO:0000256" key="3">
    <source>
        <dbReference type="SAM" id="MobiDB-lite"/>
    </source>
</evidence>
<feature type="region of interest" description="Disordered" evidence="3">
    <location>
        <begin position="188"/>
        <end position="211"/>
    </location>
</feature>
<keyword evidence="6" id="KW-1185">Reference proteome</keyword>
<dbReference type="EMBL" id="FNBK01000008">
    <property type="protein sequence ID" value="SDF64919.1"/>
    <property type="molecule type" value="Genomic_DNA"/>
</dbReference>
<feature type="domain" description="Response regulatory" evidence="4">
    <location>
        <begin position="7"/>
        <end position="116"/>
    </location>
</feature>
<dbReference type="PROSITE" id="PS50110">
    <property type="entry name" value="RESPONSE_REGULATORY"/>
    <property type="match status" value="1"/>
</dbReference>
<dbReference type="Proteomes" id="UP000199076">
    <property type="component" value="Unassembled WGS sequence"/>
</dbReference>
<dbReference type="SMART" id="SM00448">
    <property type="entry name" value="REC"/>
    <property type="match status" value="1"/>
</dbReference>
<evidence type="ECO:0000259" key="4">
    <source>
        <dbReference type="PROSITE" id="PS50110"/>
    </source>
</evidence>
<evidence type="ECO:0000313" key="5">
    <source>
        <dbReference type="EMBL" id="SDF64919.1"/>
    </source>
</evidence>
<dbReference type="STRING" id="660518.SAMN05216218_10856"/>
<dbReference type="InterPro" id="IPR001789">
    <property type="entry name" value="Sig_transdc_resp-reg_receiver"/>
</dbReference>
<reference evidence="6" key="1">
    <citation type="submission" date="2016-10" db="EMBL/GenBank/DDBJ databases">
        <authorList>
            <person name="Varghese N."/>
            <person name="Submissions S."/>
        </authorList>
    </citation>
    <scope>NUCLEOTIDE SEQUENCE [LARGE SCALE GENOMIC DNA]</scope>
    <source>
        <strain evidence="6">IBRC-M 10760</strain>
    </source>
</reference>
<dbReference type="InterPro" id="IPR011006">
    <property type="entry name" value="CheY-like_superfamily"/>
</dbReference>
<proteinExistence type="predicted"/>
<dbReference type="AlphaFoldDB" id="A0A1G7MUX1"/>
<dbReference type="GO" id="GO:0000160">
    <property type="term" value="P:phosphorelay signal transduction system"/>
    <property type="evidence" value="ECO:0007669"/>
    <property type="project" value="InterPro"/>
</dbReference>
<protein>
    <submittedName>
        <fullName evidence="5">HalX domain-containing protein</fullName>
    </submittedName>
</protein>
<name>A0A1G7MUX1_9EURY</name>
<dbReference type="OrthoDB" id="86314at2157"/>
<dbReference type="PANTHER" id="PTHR44591">
    <property type="entry name" value="STRESS RESPONSE REGULATOR PROTEIN 1"/>
    <property type="match status" value="1"/>
</dbReference>
<evidence type="ECO:0000256" key="1">
    <source>
        <dbReference type="ARBA" id="ARBA00022553"/>
    </source>
</evidence>
<sequence>MSQGSPVVLVVDDNRAIANTYTAFLSDEYDVRTAYDGKEALGELDETVDVVLLDRRMPEVSGDAVLEEIESRQLDCRVVMLTAVDPDFDIIDMGFDEYLVKPIEREELNEVVSEMLERATYDDDFRRFLALVSKKATLEKEKSSAELEASDEYAKIKRRLDDRREQVGVDMSDLEENFSDVSGTIKVTEMDASGDRDVPDIPGIDEDEAGE</sequence>
<dbReference type="Gene3D" id="3.40.50.2300">
    <property type="match status" value="1"/>
</dbReference>
<accession>A0A1G7MUX1</accession>
<dbReference type="InterPro" id="IPR013971">
    <property type="entry name" value="HalX_domain"/>
</dbReference>
<organism evidence="5 6">
    <name type="scientific">Halorientalis regularis</name>
    <dbReference type="NCBI Taxonomy" id="660518"/>
    <lineage>
        <taxon>Archaea</taxon>
        <taxon>Methanobacteriati</taxon>
        <taxon>Methanobacteriota</taxon>
        <taxon>Stenosarchaea group</taxon>
        <taxon>Halobacteria</taxon>
        <taxon>Halobacteriales</taxon>
        <taxon>Haloarculaceae</taxon>
        <taxon>Halorientalis</taxon>
    </lineage>
</organism>
<dbReference type="SUPFAM" id="SSF52172">
    <property type="entry name" value="CheY-like"/>
    <property type="match status" value="1"/>
</dbReference>
<gene>
    <name evidence="5" type="ORF">SAMN05216218_10856</name>
</gene>
<evidence type="ECO:0000256" key="2">
    <source>
        <dbReference type="PROSITE-ProRule" id="PRU00169"/>
    </source>
</evidence>